<protein>
    <submittedName>
        <fullName evidence="1">Uncharacterized protein</fullName>
    </submittedName>
</protein>
<gene>
    <name evidence="1" type="ORF">Vadar_031585</name>
</gene>
<sequence length="1932" mass="215786">MGKKKTEFSPVSIEEMGFLEEPSNPEEIRFQIPRSWAPVTPDKLNLPKQHPIYADRQENQLGKRNWFPPERFSSEFPQETQFHGLEPFSADSSNSKGGNFENLAWKSQGGAGISSDLSMDSFRSLMALADAAATSTRSANEARQRNSNPFITIFNTPFEVDRIESNFTASPFANEDVSFAPNLWNKSSCAPDTYLCENPLPSRRAYDLNSPPGAFTDAFLSKNISTQYAPITPDQSKKAQNKLAHDFLSSSVDEEAHQEENRQVNEDATTGVEANGDKVQRQLTTDSSSTAVLTELPENHNPDKGSNTGIDLNITPQQKPRRKKHRPKVVVEGKPKRTPPKPPVGPKESTTGKRKYVRRNQPDKNPVTPTVEVTSGRIDPNSPPLPSEKSVRRSLNFDCEPSKVREESSTCRPEANDNAESQAQNFCTRLGQGMEEMVEKTPVGVAYTLTRSASKMLEDYLSLPTAAKTGPPLEKMNDDAQKESARGKCQIIFSNETHDKQGITIQMQKTMNIDLPSAPRSPNDSNCSSSSACLTEEERVRGLKRVHSCTTNEAENIRTNLIGGHYSSLHKFVPMFPANACNNHGIPGMLFPTIYKKKRTEKGHCTTTSSSLPTVGPNSRFPAAQFNPSSISTKNTSFIDDQGNHTSNISTKSPSSIDAQGKQQGLECKLAWDQKGRMTKKRSKGPTRVRDFASLIGIIGCNQFPTYPAQGAPITGDIQKYTTSHNPYTCMEALVADSHATMKTKKRTKRNSFATDATQKRLPTMDKMVEYLRRLDINRESIPVTYHEQGQLVPYNFRYEEQRALVPYNFRYAGTNALVLYQSDGTVVPFEGTFNPVRKRKPRPKVDLDEETNKVWKLLLENIDSEGIDGTDEEKAKWWEEERRVFQGRADSFIARMHLVQGDRRFSPWKGSVVDSVIGVFLTQNVSDHLSSSAFMSLAARFPPKSGSNDTPCFEETSTCVKEPEICILDLEDSNKWHEEKSNQPAYQGSSLTIHGRDSSIEKEVTYHSELLGSSSSGVRSTKNLISKSSDISGKGQEIYKKCVEIFMGDKRESDDLFSSQNSAGSSQNSADSSIAQTNEGIGPSLQDNSEGDPETRSNPKSLVGTSFLELLQRETSHALDNHKTGNSSSCKENGYTGIEGSECHVKNLNKGRSDNPNTSIEPIICSSNDHFQMVSNVGVLETESLGTLTEESLFSSAKNEENCVSEQSAVTAESVNRATVQNNMSASFQEAQKSPSEDNHACSSLQEEFYKAFPMHNRPVGNPMDNIHSQVQEQTHRMHRALETQNLSRDTLDITDSTSILDNSKNTEHQSRLNSHGYLPGKAINGMSSDPSRVKRGRIAKQKQISVEWDSLRLQAQAKGKRDRTANTMDSLDYEALRCADVDEIAYTIRERGMNNMLAERIKDFLNRLVREHGSIDLEWLRDVPPDKAKEYLLSFRGLGLKSVECVRLLTLHHLAFPVDTNVGRIAVRLGWVPLQPLPESLQLHLLELYPVLESIQRYLWPRLCKLDQRTLYELHYQMITFGKVFCTKSKPNCNACPMRGECRHFASAFTSARLALPAPEEKSIVAASESIGANQHPVEGIKALQLPLLQANEQLQMQSQINRYEPIVEVPATPEPTVEMPASPEPEQQDIEDLFCEDPEEIPTIKLNIEELTQNLQNYMQQNMELQEGEMSKALVALTPEAASLPVPKLKNVSRLRTEHRVYELPDSHPLLEGLDKREPDDPCSYLLAIWTPGETPNSIQPPERSCCSQEFGDLCSEETCASCSSIREANSQTVRGTLLIPCRTAMRGSFPLNGTYFQVNEVFADHESSISPIDVPRAWLWNLPRRTVFFGTSIPTIFKGLSTESIQFCFWRGFVCVRGFDQKTRAPRPLMARLHFPASKLAKTKGCHKTDYVKYVNDSLGSLVEGVRSKTVASTGGPRHRRGSLLIWW</sequence>
<reference evidence="1 2" key="1">
    <citation type="journal article" date="2021" name="Hortic Res">
        <title>High-quality reference genome and annotation aids understanding of berry development for evergreen blueberry (Vaccinium darrowii).</title>
        <authorList>
            <person name="Yu J."/>
            <person name="Hulse-Kemp A.M."/>
            <person name="Babiker E."/>
            <person name="Staton M."/>
        </authorList>
    </citation>
    <scope>NUCLEOTIDE SEQUENCE [LARGE SCALE GENOMIC DNA]</scope>
    <source>
        <strain evidence="2">cv. NJ 8807/NJ 8810</strain>
        <tissue evidence="1">Young leaf</tissue>
    </source>
</reference>
<comment type="caution">
    <text evidence="1">The sequence shown here is derived from an EMBL/GenBank/DDBJ whole genome shotgun (WGS) entry which is preliminary data.</text>
</comment>
<name>A0ACB7XUU7_9ERIC</name>
<evidence type="ECO:0000313" key="1">
    <source>
        <dbReference type="EMBL" id="KAH7844779.1"/>
    </source>
</evidence>
<dbReference type="Proteomes" id="UP000828048">
    <property type="component" value="Chromosome 1"/>
</dbReference>
<keyword evidence="2" id="KW-1185">Reference proteome</keyword>
<dbReference type="EMBL" id="CM037151">
    <property type="protein sequence ID" value="KAH7844779.1"/>
    <property type="molecule type" value="Genomic_DNA"/>
</dbReference>
<evidence type="ECO:0000313" key="2">
    <source>
        <dbReference type="Proteomes" id="UP000828048"/>
    </source>
</evidence>
<organism evidence="1 2">
    <name type="scientific">Vaccinium darrowii</name>
    <dbReference type="NCBI Taxonomy" id="229202"/>
    <lineage>
        <taxon>Eukaryota</taxon>
        <taxon>Viridiplantae</taxon>
        <taxon>Streptophyta</taxon>
        <taxon>Embryophyta</taxon>
        <taxon>Tracheophyta</taxon>
        <taxon>Spermatophyta</taxon>
        <taxon>Magnoliopsida</taxon>
        <taxon>eudicotyledons</taxon>
        <taxon>Gunneridae</taxon>
        <taxon>Pentapetalae</taxon>
        <taxon>asterids</taxon>
        <taxon>Ericales</taxon>
        <taxon>Ericaceae</taxon>
        <taxon>Vaccinioideae</taxon>
        <taxon>Vaccinieae</taxon>
        <taxon>Vaccinium</taxon>
    </lineage>
</organism>
<accession>A0ACB7XUU7</accession>
<proteinExistence type="predicted"/>